<protein>
    <recommendedName>
        <fullName evidence="3">N-acetyltransferase domain-containing protein</fullName>
    </recommendedName>
</protein>
<gene>
    <name evidence="4" type="ORF">GCM10009811_10800</name>
</gene>
<dbReference type="PROSITE" id="PS51186">
    <property type="entry name" value="GNAT"/>
    <property type="match status" value="1"/>
</dbReference>
<evidence type="ECO:0000256" key="2">
    <source>
        <dbReference type="ARBA" id="ARBA00023315"/>
    </source>
</evidence>
<dbReference type="PANTHER" id="PTHR43877">
    <property type="entry name" value="AMINOALKYLPHOSPHONATE N-ACETYLTRANSFERASE-RELATED-RELATED"/>
    <property type="match status" value="1"/>
</dbReference>
<dbReference type="InterPro" id="IPR050832">
    <property type="entry name" value="Bact_Acetyltransf"/>
</dbReference>
<reference evidence="4 5" key="1">
    <citation type="journal article" date="2019" name="Int. J. Syst. Evol. Microbiol.">
        <title>The Global Catalogue of Microorganisms (GCM) 10K type strain sequencing project: providing services to taxonomists for standard genome sequencing and annotation.</title>
        <authorList>
            <consortium name="The Broad Institute Genomics Platform"/>
            <consortium name="The Broad Institute Genome Sequencing Center for Infectious Disease"/>
            <person name="Wu L."/>
            <person name="Ma J."/>
        </authorList>
    </citation>
    <scope>NUCLEOTIDE SEQUENCE [LARGE SCALE GENOMIC DNA]</scope>
    <source>
        <strain evidence="4 5">JCM 15592</strain>
    </source>
</reference>
<organism evidence="4 5">
    <name type="scientific">Nostocoides veronense</name>
    <dbReference type="NCBI Taxonomy" id="330836"/>
    <lineage>
        <taxon>Bacteria</taxon>
        <taxon>Bacillati</taxon>
        <taxon>Actinomycetota</taxon>
        <taxon>Actinomycetes</taxon>
        <taxon>Micrococcales</taxon>
        <taxon>Intrasporangiaceae</taxon>
        <taxon>Nostocoides</taxon>
    </lineage>
</organism>
<keyword evidence="1" id="KW-0808">Transferase</keyword>
<dbReference type="InterPro" id="IPR000182">
    <property type="entry name" value="GNAT_dom"/>
</dbReference>
<evidence type="ECO:0000259" key="3">
    <source>
        <dbReference type="PROSITE" id="PS51186"/>
    </source>
</evidence>
<feature type="domain" description="N-acetyltransferase" evidence="3">
    <location>
        <begin position="17"/>
        <end position="162"/>
    </location>
</feature>
<dbReference type="EMBL" id="BAAAPO010000016">
    <property type="protein sequence ID" value="GAA1787505.1"/>
    <property type="molecule type" value="Genomic_DNA"/>
</dbReference>
<comment type="caution">
    <text evidence="4">The sequence shown here is derived from an EMBL/GenBank/DDBJ whole genome shotgun (WGS) entry which is preliminary data.</text>
</comment>
<sequence length="202" mass="21310">MARPHVTVSKASAQDAGTLSALWIESALSLGQLTQDAAARLANAGRVEDAVHRPGTSVLLAWLDGMPVGFAVVNVRHHGLIDAPALAIDELYVRLEARRQGVAGHLLAGVARLAESQGQELVFAQVSATDKISNRYFARLGFATTTTRRVVPTAVLRRKLAGADTASRDVLLGKRRTLRARAGLGAPAGPVRSLPMRRAAAG</sequence>
<dbReference type="RefSeq" id="WP_344082276.1">
    <property type="nucleotide sequence ID" value="NZ_BAAAPO010000016.1"/>
</dbReference>
<proteinExistence type="predicted"/>
<evidence type="ECO:0000313" key="4">
    <source>
        <dbReference type="EMBL" id="GAA1787505.1"/>
    </source>
</evidence>
<dbReference type="Gene3D" id="3.40.630.30">
    <property type="match status" value="1"/>
</dbReference>
<dbReference type="CDD" id="cd04301">
    <property type="entry name" value="NAT_SF"/>
    <property type="match status" value="1"/>
</dbReference>
<dbReference type="Proteomes" id="UP001499938">
    <property type="component" value="Unassembled WGS sequence"/>
</dbReference>
<keyword evidence="5" id="KW-1185">Reference proteome</keyword>
<dbReference type="SUPFAM" id="SSF55729">
    <property type="entry name" value="Acyl-CoA N-acyltransferases (Nat)"/>
    <property type="match status" value="1"/>
</dbReference>
<dbReference type="Pfam" id="PF00583">
    <property type="entry name" value="Acetyltransf_1"/>
    <property type="match status" value="1"/>
</dbReference>
<evidence type="ECO:0000256" key="1">
    <source>
        <dbReference type="ARBA" id="ARBA00022679"/>
    </source>
</evidence>
<keyword evidence="2" id="KW-0012">Acyltransferase</keyword>
<name>A0ABN2LG76_9MICO</name>
<evidence type="ECO:0000313" key="5">
    <source>
        <dbReference type="Proteomes" id="UP001499938"/>
    </source>
</evidence>
<dbReference type="InterPro" id="IPR016181">
    <property type="entry name" value="Acyl_CoA_acyltransferase"/>
</dbReference>
<accession>A0ABN2LG76</accession>